<protein>
    <submittedName>
        <fullName evidence="2">Uncharacterized protein</fullName>
    </submittedName>
</protein>
<proteinExistence type="predicted"/>
<reference evidence="2" key="1">
    <citation type="submission" date="2023-10" db="EMBL/GenBank/DDBJ databases">
        <authorList>
            <person name="Chen Y."/>
            <person name="Shah S."/>
            <person name="Dougan E. K."/>
            <person name="Thang M."/>
            <person name="Chan C."/>
        </authorList>
    </citation>
    <scope>NUCLEOTIDE SEQUENCE [LARGE SCALE GENOMIC DNA]</scope>
</reference>
<sequence>MAGAEQKMDLLMENSDRMSTTVASLADLVRRMDTLTETVDRHAKFFGQVQQDLRALQQKMDSANTMSTASLGSAPSWLGMPSDGGSAPERARRAASAPPLDRPHDPCKVWVGGFPRKMMGAQFEAHWNKVKQIVPQAVHEEATGRFYNLQYAYFVFFSSEVHAKDFFSKTRDNEEVMTWKDPRTGTSKLVRARPDQTLDVRKKQKTPGRLWEPVLQILKAHPRGPMYSHKLGTNGPKGILFVTSADDVWDSFTLQEASDETFTIIPCDGNLQEWGISSTKATEIITAATQ</sequence>
<gene>
    <name evidence="2" type="ORF">PCOR1329_LOCUS20639</name>
</gene>
<keyword evidence="3" id="KW-1185">Reference proteome</keyword>
<feature type="region of interest" description="Disordered" evidence="1">
    <location>
        <begin position="60"/>
        <end position="104"/>
    </location>
</feature>
<feature type="compositionally biased region" description="Polar residues" evidence="1">
    <location>
        <begin position="60"/>
        <end position="73"/>
    </location>
</feature>
<dbReference type="EMBL" id="CAUYUJ010006692">
    <property type="protein sequence ID" value="CAK0818299.1"/>
    <property type="molecule type" value="Genomic_DNA"/>
</dbReference>
<evidence type="ECO:0000313" key="3">
    <source>
        <dbReference type="Proteomes" id="UP001189429"/>
    </source>
</evidence>
<name>A0ABN9RHM4_9DINO</name>
<evidence type="ECO:0000256" key="1">
    <source>
        <dbReference type="SAM" id="MobiDB-lite"/>
    </source>
</evidence>
<organism evidence="2 3">
    <name type="scientific">Prorocentrum cordatum</name>
    <dbReference type="NCBI Taxonomy" id="2364126"/>
    <lineage>
        <taxon>Eukaryota</taxon>
        <taxon>Sar</taxon>
        <taxon>Alveolata</taxon>
        <taxon>Dinophyceae</taxon>
        <taxon>Prorocentrales</taxon>
        <taxon>Prorocentraceae</taxon>
        <taxon>Prorocentrum</taxon>
    </lineage>
</organism>
<dbReference type="Proteomes" id="UP001189429">
    <property type="component" value="Unassembled WGS sequence"/>
</dbReference>
<comment type="caution">
    <text evidence="2">The sequence shown here is derived from an EMBL/GenBank/DDBJ whole genome shotgun (WGS) entry which is preliminary data.</text>
</comment>
<accession>A0ABN9RHM4</accession>
<evidence type="ECO:0000313" key="2">
    <source>
        <dbReference type="EMBL" id="CAK0818299.1"/>
    </source>
</evidence>